<proteinExistence type="predicted"/>
<dbReference type="EMBL" id="DS572698">
    <property type="protein sequence ID" value="EGY21199.1"/>
    <property type="molecule type" value="Genomic_DNA"/>
</dbReference>
<gene>
    <name evidence="1" type="ORF">VDAG_02723</name>
</gene>
<dbReference type="HOGENOM" id="CLU_1361352_0_0_1"/>
<dbReference type="Proteomes" id="UP000001611">
    <property type="component" value="Chromosome 3"/>
</dbReference>
<dbReference type="AlphaFoldDB" id="G2WWU4"/>
<dbReference type="InParanoid" id="G2WWU4"/>
<dbReference type="RefSeq" id="XP_009651671.1">
    <property type="nucleotide sequence ID" value="XM_009653376.1"/>
</dbReference>
<reference evidence="1 2" key="1">
    <citation type="submission" date="2008-03" db="EMBL/GenBank/DDBJ databases">
        <title>The Genome Sequence of Verticillium dahliae VdLs.17.</title>
        <authorList>
            <consortium name="The Broad Institute Genome Sequencing Platform"/>
            <person name="Ma L.-J.J."/>
            <person name="Klosterman S.J."/>
            <person name="Subbarao K."/>
            <person name="Dobinson K."/>
            <person name="Veronese P."/>
            <person name="Kang S."/>
            <person name="Gold S.E."/>
            <person name="Young S."/>
            <person name="Jaffe D."/>
            <person name="Gnerre S."/>
            <person name="Berlin A."/>
            <person name="Heiman D."/>
            <person name="Hepburn T."/>
            <person name="Sykes S."/>
            <person name="Alvarado L."/>
            <person name="Kodira C.D."/>
            <person name="Lander E."/>
            <person name="Galagan J."/>
            <person name="Nusbaum C."/>
            <person name="Birren B."/>
        </authorList>
    </citation>
    <scope>NUCLEOTIDE SEQUENCE [LARGE SCALE GENOMIC DNA]</scope>
    <source>
        <strain evidence="2">VdLs.17 / ATCC MYA-4575 / FGSC 10137</strain>
    </source>
</reference>
<dbReference type="GeneID" id="20704186"/>
<organism evidence="1 2">
    <name type="scientific">Verticillium dahliae (strain VdLs.17 / ATCC MYA-4575 / FGSC 10137)</name>
    <name type="common">Verticillium wilt</name>
    <dbReference type="NCBI Taxonomy" id="498257"/>
    <lineage>
        <taxon>Eukaryota</taxon>
        <taxon>Fungi</taxon>
        <taxon>Dikarya</taxon>
        <taxon>Ascomycota</taxon>
        <taxon>Pezizomycotina</taxon>
        <taxon>Sordariomycetes</taxon>
        <taxon>Hypocreomycetidae</taxon>
        <taxon>Glomerellales</taxon>
        <taxon>Plectosphaerellaceae</taxon>
        <taxon>Verticillium</taxon>
    </lineage>
</organism>
<evidence type="ECO:0000313" key="1">
    <source>
        <dbReference type="EMBL" id="EGY21199.1"/>
    </source>
</evidence>
<protein>
    <submittedName>
        <fullName evidence="1">Uncharacterized protein</fullName>
    </submittedName>
</protein>
<accession>G2WWU4</accession>
<name>G2WWU4_VERDV</name>
<keyword evidence="2" id="KW-1185">Reference proteome</keyword>
<dbReference type="KEGG" id="vda:VDAG_02723"/>
<evidence type="ECO:0000313" key="2">
    <source>
        <dbReference type="Proteomes" id="UP000001611"/>
    </source>
</evidence>
<sequence>MVLDAAEGVATAMLLVSASFDSSDGNTRLRAPLRRTNGFSGRISYFAEHKQQSASEPQVAPYLCVPTGGQANAAYGVMLLWGHTRISWTEGSMELFCSMMIIASCCVCRRCTRRVDRAAFQLSTTATARSDSDRTNIPKTLNATNCCVGGQLLVDDEGAVVSQAAGRPWCWWRTVIEPGQTHPGCLLYLPTQSRPVSSSNY</sequence>